<dbReference type="Gene3D" id="2.60.40.10">
    <property type="entry name" value="Immunoglobulins"/>
    <property type="match status" value="2"/>
</dbReference>
<sequence length="729" mass="75941">MSSLASNQTRRAIQLATIALALAAPAAAHAGTYDVPACAAAAGTNNSWTPEINGSNWVTAYAQCDGSGSPSSGLVARNAVQDGTVTGGVNARMLFTAPAGTSIVGLLASSDLYSANSRWRAALMGDQTVLRGCGVGTPGGCTWNVDNERINVPHTSNIAISVYCPGDSCPLNSGSPDHNYLEAIARLSSATVRIEDNTAPTVASVSGGLWQAGWRRSAQTVSFDASDNTGIQQSVLLIDGQTAAQSPNACDFTRPAPCPNGGAMFTVSTGGLADGQHQLTIKATDPAGNVGTASRTTLVDNTPPGAPQDLAVDGGGGWHSTNSLSVHWTNPEVSGAQVAGANWQVCPTPGDTTACTTGTKSGAAITSLTGLETPTDGDFTLKVWLVDEAGNQTQDNAAPPIHLRVDREAPTAAFAPGDPANPATIAIDASDATSGLASGSIEIKPQATDSWKSIPATVDAGRLTATLPDEHLADGAYDLRGRAVDAAGNEKSTTALADGTPMAITLPVRAKTRLFAGHARITRRGNRKRTRLAAAVRVRFGARTSVQGRLVDAAGHAMPATVLQILEKSRLPKAGIKQRRTVKTTANGAFSFHTTRGGISRTVRVRYPGTPLIRPAEHDLQLGVTAKSTLRVSRRSVTVGAVVRFSGTLLGGHVPAAGKLIQLQALVNSHWQVFANPRANAHGRWQHRYRFIGNYRNARLSFRIRVPRDPAYPFAVGTSPVTRIAVRGK</sequence>
<organism evidence="3 4">
    <name type="scientific">Paraconexibacter antarcticus</name>
    <dbReference type="NCBI Taxonomy" id="2949664"/>
    <lineage>
        <taxon>Bacteria</taxon>
        <taxon>Bacillati</taxon>
        <taxon>Actinomycetota</taxon>
        <taxon>Thermoleophilia</taxon>
        <taxon>Solirubrobacterales</taxon>
        <taxon>Paraconexibacteraceae</taxon>
        <taxon>Paraconexibacter</taxon>
    </lineage>
</organism>
<keyword evidence="1" id="KW-0732">Signal</keyword>
<evidence type="ECO:0000313" key="4">
    <source>
        <dbReference type="Proteomes" id="UP001056035"/>
    </source>
</evidence>
<accession>A0ABY5DQP3</accession>
<evidence type="ECO:0000313" key="3">
    <source>
        <dbReference type="EMBL" id="UTI63934.1"/>
    </source>
</evidence>
<feature type="domain" description="Ig-like" evidence="2">
    <location>
        <begin position="431"/>
        <end position="494"/>
    </location>
</feature>
<dbReference type="EMBL" id="CP098502">
    <property type="protein sequence ID" value="UTI63934.1"/>
    <property type="molecule type" value="Genomic_DNA"/>
</dbReference>
<name>A0ABY5DQP3_9ACTN</name>
<gene>
    <name evidence="3" type="ORF">NBH00_21645</name>
</gene>
<dbReference type="RefSeq" id="WP_254570650.1">
    <property type="nucleotide sequence ID" value="NZ_CP098502.1"/>
</dbReference>
<dbReference type="InterPro" id="IPR013783">
    <property type="entry name" value="Ig-like_fold"/>
</dbReference>
<feature type="chain" id="PRO_5046210938" evidence="1">
    <location>
        <begin position="31"/>
        <end position="729"/>
    </location>
</feature>
<dbReference type="InterPro" id="IPR022038">
    <property type="entry name" value="Ig-like_bact"/>
</dbReference>
<dbReference type="Pfam" id="PF12245">
    <property type="entry name" value="Big_3_2"/>
    <property type="match status" value="1"/>
</dbReference>
<protein>
    <submittedName>
        <fullName evidence="3">Ig-like domain repeat protein</fullName>
    </submittedName>
</protein>
<evidence type="ECO:0000256" key="1">
    <source>
        <dbReference type="SAM" id="SignalP"/>
    </source>
</evidence>
<reference evidence="3 4" key="1">
    <citation type="submission" date="2022-06" db="EMBL/GenBank/DDBJ databases">
        <title>Paraconexibacter antarcticus.</title>
        <authorList>
            <person name="Kim C.S."/>
        </authorList>
    </citation>
    <scope>NUCLEOTIDE SEQUENCE [LARGE SCALE GENOMIC DNA]</scope>
    <source>
        <strain evidence="3 4">02-257</strain>
    </source>
</reference>
<dbReference type="Proteomes" id="UP001056035">
    <property type="component" value="Chromosome"/>
</dbReference>
<proteinExistence type="predicted"/>
<evidence type="ECO:0000259" key="2">
    <source>
        <dbReference type="Pfam" id="PF12245"/>
    </source>
</evidence>
<feature type="signal peptide" evidence="1">
    <location>
        <begin position="1"/>
        <end position="30"/>
    </location>
</feature>
<keyword evidence="4" id="KW-1185">Reference proteome</keyword>